<dbReference type="GO" id="GO:0051537">
    <property type="term" value="F:2 iron, 2 sulfur cluster binding"/>
    <property type="evidence" value="ECO:0007669"/>
    <property type="project" value="UniProtKB-KW"/>
</dbReference>
<evidence type="ECO:0000259" key="7">
    <source>
        <dbReference type="PROSITE" id="PS51296"/>
    </source>
</evidence>
<proteinExistence type="predicted"/>
<dbReference type="CDD" id="cd03529">
    <property type="entry name" value="Rieske_NirD"/>
    <property type="match status" value="1"/>
</dbReference>
<sequence>MSAVSHAPSTGADPDDVGEWERICLLRDLLVERGVAALVGGVQVALFRLPGDEVRAVQQRDPFSGANVMSRGIVGTRGGVPTVAGPMYKQVFDLATGRCLDKVGFEPVAGLAEDLVTWPVEVRAGVVHVGARPAVTVPAADVDLDAR</sequence>
<evidence type="ECO:0000313" key="9">
    <source>
        <dbReference type="Proteomes" id="UP000610846"/>
    </source>
</evidence>
<evidence type="ECO:0000256" key="1">
    <source>
        <dbReference type="ARBA" id="ARBA00022714"/>
    </source>
</evidence>
<evidence type="ECO:0000256" key="2">
    <source>
        <dbReference type="ARBA" id="ARBA00022723"/>
    </source>
</evidence>
<accession>A0A927PG94</accession>
<dbReference type="Proteomes" id="UP000610846">
    <property type="component" value="Unassembled WGS sequence"/>
</dbReference>
<name>A0A927PG94_9MICO</name>
<dbReference type="GO" id="GO:0046872">
    <property type="term" value="F:metal ion binding"/>
    <property type="evidence" value="ECO:0007669"/>
    <property type="project" value="UniProtKB-KW"/>
</dbReference>
<dbReference type="Pfam" id="PF13806">
    <property type="entry name" value="Rieske_2"/>
    <property type="match status" value="1"/>
</dbReference>
<dbReference type="NCBIfam" id="TIGR02378">
    <property type="entry name" value="nirD_assim_sml"/>
    <property type="match status" value="1"/>
</dbReference>
<dbReference type="RefSeq" id="WP_191829923.1">
    <property type="nucleotide sequence ID" value="NZ_JACYHB010000014.1"/>
</dbReference>
<dbReference type="SUPFAM" id="SSF50022">
    <property type="entry name" value="ISP domain"/>
    <property type="match status" value="1"/>
</dbReference>
<dbReference type="GO" id="GO:0008942">
    <property type="term" value="F:nitrite reductase [NAD(P)H] activity"/>
    <property type="evidence" value="ECO:0007669"/>
    <property type="project" value="InterPro"/>
</dbReference>
<dbReference type="GO" id="GO:0016705">
    <property type="term" value="F:oxidoreductase activity, acting on paired donors, with incorporation or reduction of molecular oxygen"/>
    <property type="evidence" value="ECO:0007669"/>
    <property type="project" value="UniProtKB-ARBA"/>
</dbReference>
<dbReference type="AlphaFoldDB" id="A0A927PG94"/>
<gene>
    <name evidence="8" type="primary">nirD</name>
    <name evidence="8" type="ORF">IF651_14895</name>
</gene>
<dbReference type="Gene3D" id="2.102.10.10">
    <property type="entry name" value="Rieske [2Fe-2S] iron-sulphur domain"/>
    <property type="match status" value="1"/>
</dbReference>
<keyword evidence="5" id="KW-0411">Iron-sulfur</keyword>
<evidence type="ECO:0000256" key="5">
    <source>
        <dbReference type="ARBA" id="ARBA00023014"/>
    </source>
</evidence>
<evidence type="ECO:0000256" key="6">
    <source>
        <dbReference type="ARBA" id="ARBA00023063"/>
    </source>
</evidence>
<keyword evidence="4" id="KW-0408">Iron</keyword>
<feature type="domain" description="Rieske" evidence="7">
    <location>
        <begin position="21"/>
        <end position="129"/>
    </location>
</feature>
<keyword evidence="3" id="KW-0560">Oxidoreductase</keyword>
<keyword evidence="2" id="KW-0479">Metal-binding</keyword>
<dbReference type="PANTHER" id="PTHR40562">
    <property type="match status" value="1"/>
</dbReference>
<keyword evidence="6" id="KW-0534">Nitrate assimilation</keyword>
<organism evidence="8 9">
    <name type="scientific">Cellulosimicrobium arenosum</name>
    <dbReference type="NCBI Taxonomy" id="2708133"/>
    <lineage>
        <taxon>Bacteria</taxon>
        <taxon>Bacillati</taxon>
        <taxon>Actinomycetota</taxon>
        <taxon>Actinomycetes</taxon>
        <taxon>Micrococcales</taxon>
        <taxon>Promicromonosporaceae</taxon>
        <taxon>Cellulosimicrobium</taxon>
    </lineage>
</organism>
<dbReference type="EMBL" id="JACYHB010000014">
    <property type="protein sequence ID" value="MBD8080342.1"/>
    <property type="molecule type" value="Genomic_DNA"/>
</dbReference>
<dbReference type="PROSITE" id="PS51300">
    <property type="entry name" value="NIRD"/>
    <property type="match status" value="1"/>
</dbReference>
<dbReference type="GO" id="GO:0004497">
    <property type="term" value="F:monooxygenase activity"/>
    <property type="evidence" value="ECO:0007669"/>
    <property type="project" value="UniProtKB-ARBA"/>
</dbReference>
<dbReference type="InterPro" id="IPR036922">
    <property type="entry name" value="Rieske_2Fe-2S_sf"/>
</dbReference>
<comment type="caution">
    <text evidence="8">The sequence shown here is derived from an EMBL/GenBank/DDBJ whole genome shotgun (WGS) entry which is preliminary data.</text>
</comment>
<dbReference type="InterPro" id="IPR017941">
    <property type="entry name" value="Rieske_2Fe-2S"/>
</dbReference>
<protein>
    <submittedName>
        <fullName evidence="8">Nitrite reductase small subunit NirD</fullName>
    </submittedName>
</protein>
<dbReference type="InterPro" id="IPR017881">
    <property type="entry name" value="NirD"/>
</dbReference>
<evidence type="ECO:0000313" key="8">
    <source>
        <dbReference type="EMBL" id="MBD8080342.1"/>
    </source>
</evidence>
<evidence type="ECO:0000256" key="4">
    <source>
        <dbReference type="ARBA" id="ARBA00023004"/>
    </source>
</evidence>
<dbReference type="InterPro" id="IPR012748">
    <property type="entry name" value="Rieske-like_NirD"/>
</dbReference>
<dbReference type="GO" id="GO:0042128">
    <property type="term" value="P:nitrate assimilation"/>
    <property type="evidence" value="ECO:0007669"/>
    <property type="project" value="UniProtKB-KW"/>
</dbReference>
<keyword evidence="1" id="KW-0001">2Fe-2S</keyword>
<evidence type="ECO:0000256" key="3">
    <source>
        <dbReference type="ARBA" id="ARBA00023002"/>
    </source>
</evidence>
<dbReference type="PROSITE" id="PS51296">
    <property type="entry name" value="RIESKE"/>
    <property type="match status" value="1"/>
</dbReference>
<keyword evidence="9" id="KW-1185">Reference proteome</keyword>
<reference evidence="8" key="2">
    <citation type="submission" date="2020-09" db="EMBL/GenBank/DDBJ databases">
        <authorList>
            <person name="Yu Y."/>
        </authorList>
    </citation>
    <scope>NUCLEOTIDE SEQUENCE</scope>
    <source>
        <strain evidence="8">KCTC 49039</strain>
    </source>
</reference>
<reference evidence="8" key="1">
    <citation type="journal article" date="2018" name="Curr. Microbiol.">
        <title>Cellulosimicrobium arenosum sp. nov., Isolated from Marine Sediment Sand.</title>
        <authorList>
            <person name="Oh M."/>
            <person name="Kim J.H."/>
            <person name="Yoon J.H."/>
            <person name="Schumann P."/>
            <person name="Kim W."/>
        </authorList>
    </citation>
    <scope>NUCLEOTIDE SEQUENCE</scope>
    <source>
        <strain evidence="8">KCTC 49039</strain>
    </source>
</reference>
<dbReference type="PANTHER" id="PTHR40562:SF1">
    <property type="entry name" value="NITRITE REDUCTASE (NADH) SMALL SUBUNIT"/>
    <property type="match status" value="1"/>
</dbReference>